<dbReference type="Gene3D" id="1.50.10.10">
    <property type="match status" value="1"/>
</dbReference>
<protein>
    <submittedName>
        <fullName evidence="3">Unsaturated chondroitin disaccharide hydrolase</fullName>
    </submittedName>
</protein>
<dbReference type="Proteomes" id="UP000186406">
    <property type="component" value="Unassembled WGS sequence"/>
</dbReference>
<dbReference type="PANTHER" id="PTHR36845">
    <property type="entry name" value="HYDROLASE, PUTATIVE (AFU_ORTHOLOGUE AFUA_7G05090)-RELATED"/>
    <property type="match status" value="1"/>
</dbReference>
<dbReference type="OrthoDB" id="428577at2"/>
<dbReference type="GO" id="GO:0052757">
    <property type="term" value="F:chondroitin hydrolase activity"/>
    <property type="evidence" value="ECO:0007669"/>
    <property type="project" value="TreeGrafter"/>
</dbReference>
<dbReference type="AlphaFoldDB" id="A0A1M7ZNT0"/>
<proteinExistence type="inferred from homology"/>
<name>A0A1M7ZNT0_9HYPH</name>
<dbReference type="InterPro" id="IPR052369">
    <property type="entry name" value="UG_Glycosaminoglycan_Hydrolase"/>
</dbReference>
<dbReference type="EMBL" id="FRXO01000006">
    <property type="protein sequence ID" value="SHO66554.1"/>
    <property type="molecule type" value="Genomic_DNA"/>
</dbReference>
<keyword evidence="4" id="KW-1185">Reference proteome</keyword>
<dbReference type="STRING" id="1123029.SAMN02745172_03213"/>
<organism evidence="3 4">
    <name type="scientific">Pseudoxanthobacter soli DSM 19599</name>
    <dbReference type="NCBI Taxonomy" id="1123029"/>
    <lineage>
        <taxon>Bacteria</taxon>
        <taxon>Pseudomonadati</taxon>
        <taxon>Pseudomonadota</taxon>
        <taxon>Alphaproteobacteria</taxon>
        <taxon>Hyphomicrobiales</taxon>
        <taxon>Segnochrobactraceae</taxon>
        <taxon>Pseudoxanthobacter</taxon>
    </lineage>
</organism>
<dbReference type="RefSeq" id="WP_073630486.1">
    <property type="nucleotide sequence ID" value="NZ_FRXO01000006.1"/>
</dbReference>
<dbReference type="InterPro" id="IPR012341">
    <property type="entry name" value="6hp_glycosidase-like_sf"/>
</dbReference>
<accession>A0A1M7ZNT0</accession>
<reference evidence="3 4" key="1">
    <citation type="submission" date="2016-12" db="EMBL/GenBank/DDBJ databases">
        <authorList>
            <person name="Song W.-J."/>
            <person name="Kurnit D.M."/>
        </authorList>
    </citation>
    <scope>NUCLEOTIDE SEQUENCE [LARGE SCALE GENOMIC DNA]</scope>
    <source>
        <strain evidence="3 4">DSM 19599</strain>
    </source>
</reference>
<sequence length="400" mass="43461">MSPKADQRFTSEVLDLLCRKLLEDEASIGVGFPYVTRPDGSWDTMLASRSAGYDGEAWSHGNWFCGFWVGLLAAAYLHSGDERFLAIARERMRLVAQRAGDPNTHDIGFIFWSSAVPLFRITGDEEIGRMGLEAAVQLRLRLVATASGAYISSWGPLDDPRGRASSAIDTMANIPLLYWAAEMTGDASFRLAGEAHAAMTERAFIRPDGTLYHAVEYDTITGARRRGYTFQGYSDESSWSRGAGWAVLGFASTARATGNTRWLDVAARIAAGWLAELGDRDCPPWDFTDPGTEPTLDSSAAAIMAAGLLDIGSLHPDAAERERWTARGVELLAGLARNHLARDDAHRGLLMHGCYSKPHNIGPDAAVMFGDYYFVEAIARLALGDRFLPVPAPLSPSGLA</sequence>
<gene>
    <name evidence="3" type="ORF">SAMN02745172_03213</name>
</gene>
<dbReference type="InterPro" id="IPR008928">
    <property type="entry name" value="6-hairpin_glycosidase_sf"/>
</dbReference>
<evidence type="ECO:0000313" key="4">
    <source>
        <dbReference type="Proteomes" id="UP000186406"/>
    </source>
</evidence>
<evidence type="ECO:0000313" key="3">
    <source>
        <dbReference type="EMBL" id="SHO66554.1"/>
    </source>
</evidence>
<evidence type="ECO:0000256" key="1">
    <source>
        <dbReference type="ARBA" id="ARBA00022801"/>
    </source>
</evidence>
<dbReference type="SUPFAM" id="SSF48208">
    <property type="entry name" value="Six-hairpin glycosidases"/>
    <property type="match status" value="1"/>
</dbReference>
<dbReference type="PANTHER" id="PTHR36845:SF1">
    <property type="entry name" value="HYDROLASE, PUTATIVE (AFU_ORTHOLOGUE AFUA_7G05090)-RELATED"/>
    <property type="match status" value="1"/>
</dbReference>
<keyword evidence="1 3" id="KW-0378">Hydrolase</keyword>
<evidence type="ECO:0000256" key="2">
    <source>
        <dbReference type="ARBA" id="ARBA00038358"/>
    </source>
</evidence>
<dbReference type="GO" id="GO:0000272">
    <property type="term" value="P:polysaccharide catabolic process"/>
    <property type="evidence" value="ECO:0007669"/>
    <property type="project" value="TreeGrafter"/>
</dbReference>
<comment type="similarity">
    <text evidence="2">Belongs to the glycosyl hydrolase 88 family.</text>
</comment>